<sequence length="377" mass="41103">MALKGLKVVELGGLAPAPYCGMILADFGATVTRISKIGERIDSDSLANGKKMIAINLKSPKGVEIVRKLCKKSDVLIDPFRAGVMEKLSLGPNVLLEDNKKLIYARLTGFGQSGCYSTMAGHDINYVSVTGLLSLLGRSNEKPAVPANLIADFGGGGLMCAFGILAALHERTFSGQGQVIDANMVEGSAYLGSWIYRTQNMPFWGQPRGQNMLDGGVHFYDTYKTKDNKYMAVGAIEPHFYAILLKGLGLSEETVPQWEDAGKEIFTQKFLEKTQEEWCRVFDRTDACVTPVLSIEEAANHPHNAKRNTFVRTVDNILAPNAAPRLSRTPAVTLASQTLPGRAKDTVDILTALEYSTKDIQQMGADGIVEIHQQSKF</sequence>
<evidence type="ECO:0000313" key="2">
    <source>
        <dbReference type="EMBL" id="CAD7413566.1"/>
    </source>
</evidence>
<name>A0A7R9DF34_TIMPO</name>
<dbReference type="Pfam" id="PF02515">
    <property type="entry name" value="CoA_transf_3"/>
    <property type="match status" value="1"/>
</dbReference>
<protein>
    <recommendedName>
        <fullName evidence="3">Alpha-methylacyl-CoA racemase</fullName>
    </recommendedName>
</protein>
<dbReference type="InterPro" id="IPR044855">
    <property type="entry name" value="CoA-Trfase_III_dom3_sf"/>
</dbReference>
<comment type="similarity">
    <text evidence="1">Belongs to the CoA-transferase III family.</text>
</comment>
<dbReference type="InterPro" id="IPR023606">
    <property type="entry name" value="CoA-Trfase_III_dom_1_sf"/>
</dbReference>
<dbReference type="GO" id="GO:0005739">
    <property type="term" value="C:mitochondrion"/>
    <property type="evidence" value="ECO:0007669"/>
    <property type="project" value="TreeGrafter"/>
</dbReference>
<dbReference type="InterPro" id="IPR003673">
    <property type="entry name" value="CoA-Trfase_fam_III"/>
</dbReference>
<dbReference type="Gene3D" id="3.30.1540.10">
    <property type="entry name" value="formyl-coa transferase, domain 3"/>
    <property type="match status" value="1"/>
</dbReference>
<dbReference type="AlphaFoldDB" id="A0A7R9DF34"/>
<dbReference type="Gene3D" id="3.40.50.10540">
    <property type="entry name" value="Crotonobetainyl-coa:carnitine coa-transferase, domain 1"/>
    <property type="match status" value="1"/>
</dbReference>
<accession>A0A7R9DF34</accession>
<dbReference type="GO" id="GO:0008206">
    <property type="term" value="P:bile acid metabolic process"/>
    <property type="evidence" value="ECO:0007669"/>
    <property type="project" value="TreeGrafter"/>
</dbReference>
<evidence type="ECO:0008006" key="3">
    <source>
        <dbReference type="Google" id="ProtNLM"/>
    </source>
</evidence>
<dbReference type="PANTHER" id="PTHR48228">
    <property type="entry name" value="SUCCINYL-COA--D-CITRAMALATE COA-TRANSFERASE"/>
    <property type="match status" value="1"/>
</dbReference>
<dbReference type="PANTHER" id="PTHR48228:SF5">
    <property type="entry name" value="ALPHA-METHYLACYL-COA RACEMASE"/>
    <property type="match status" value="1"/>
</dbReference>
<organism evidence="2">
    <name type="scientific">Timema poppense</name>
    <name type="common">Walking stick</name>
    <dbReference type="NCBI Taxonomy" id="170557"/>
    <lineage>
        <taxon>Eukaryota</taxon>
        <taxon>Metazoa</taxon>
        <taxon>Ecdysozoa</taxon>
        <taxon>Arthropoda</taxon>
        <taxon>Hexapoda</taxon>
        <taxon>Insecta</taxon>
        <taxon>Pterygota</taxon>
        <taxon>Neoptera</taxon>
        <taxon>Polyneoptera</taxon>
        <taxon>Phasmatodea</taxon>
        <taxon>Timematodea</taxon>
        <taxon>Timematoidea</taxon>
        <taxon>Timematidae</taxon>
        <taxon>Timema</taxon>
    </lineage>
</organism>
<evidence type="ECO:0000256" key="1">
    <source>
        <dbReference type="ARBA" id="ARBA00008383"/>
    </source>
</evidence>
<dbReference type="EMBL" id="OD006987">
    <property type="protein sequence ID" value="CAD7413566.1"/>
    <property type="molecule type" value="Genomic_DNA"/>
</dbReference>
<gene>
    <name evidence="2" type="ORF">TPSB3V08_LOCUS9106</name>
</gene>
<dbReference type="SUPFAM" id="SSF89796">
    <property type="entry name" value="CoA-transferase family III (CaiB/BaiF)"/>
    <property type="match status" value="1"/>
</dbReference>
<dbReference type="GO" id="GO:0008111">
    <property type="term" value="F:alpha-methylacyl-CoA racemase activity"/>
    <property type="evidence" value="ECO:0007669"/>
    <property type="project" value="TreeGrafter"/>
</dbReference>
<dbReference type="InterPro" id="IPR050509">
    <property type="entry name" value="CoA-transferase_III"/>
</dbReference>
<reference evidence="2" key="1">
    <citation type="submission" date="2020-11" db="EMBL/GenBank/DDBJ databases">
        <authorList>
            <person name="Tran Van P."/>
        </authorList>
    </citation>
    <scope>NUCLEOTIDE SEQUENCE</scope>
</reference>
<proteinExistence type="inferred from homology"/>